<organism evidence="1 2">
    <name type="scientific">Paracoccus nototheniae</name>
    <dbReference type="NCBI Taxonomy" id="2489002"/>
    <lineage>
        <taxon>Bacteria</taxon>
        <taxon>Pseudomonadati</taxon>
        <taxon>Pseudomonadota</taxon>
        <taxon>Alphaproteobacteria</taxon>
        <taxon>Rhodobacterales</taxon>
        <taxon>Paracoccaceae</taxon>
        <taxon>Paracoccus</taxon>
    </lineage>
</organism>
<reference evidence="2" key="1">
    <citation type="journal article" date="2019" name="Int. J. Syst. Evol. Microbiol.">
        <title>The Global Catalogue of Microorganisms (GCM) 10K type strain sequencing project: providing services to taxonomists for standard genome sequencing and annotation.</title>
        <authorList>
            <consortium name="The Broad Institute Genomics Platform"/>
            <consortium name="The Broad Institute Genome Sequencing Center for Infectious Disease"/>
            <person name="Wu L."/>
            <person name="Ma J."/>
        </authorList>
    </citation>
    <scope>NUCLEOTIDE SEQUENCE [LARGE SCALE GENOMIC DNA]</scope>
    <source>
        <strain evidence="2">CCM 8875</strain>
    </source>
</reference>
<sequence>MFIELTNSDADHPVTVNVAQIVNLQPVIGTSTTAIDLVATAGNLHAKQLVVVESYETVKSMIQRAAMPFL</sequence>
<proteinExistence type="predicted"/>
<comment type="caution">
    <text evidence="1">The sequence shown here is derived from an EMBL/GenBank/DDBJ whole genome shotgun (WGS) entry which is preliminary data.</text>
</comment>
<keyword evidence="2" id="KW-1185">Reference proteome</keyword>
<dbReference type="EMBL" id="JBHTOQ010000020">
    <property type="protein sequence ID" value="MFD1481457.1"/>
    <property type="molecule type" value="Genomic_DNA"/>
</dbReference>
<protein>
    <submittedName>
        <fullName evidence="1">Uncharacterized protein</fullName>
    </submittedName>
</protein>
<dbReference type="RefSeq" id="WP_131577428.1">
    <property type="nucleotide sequence ID" value="NZ_CBCSAJ010000068.1"/>
</dbReference>
<gene>
    <name evidence="1" type="ORF">ACFQ5P_09120</name>
</gene>
<evidence type="ECO:0000313" key="2">
    <source>
        <dbReference type="Proteomes" id="UP001597302"/>
    </source>
</evidence>
<name>A0ABW4DUS4_9RHOB</name>
<evidence type="ECO:0000313" key="1">
    <source>
        <dbReference type="EMBL" id="MFD1481457.1"/>
    </source>
</evidence>
<accession>A0ABW4DUS4</accession>
<dbReference type="Proteomes" id="UP001597302">
    <property type="component" value="Unassembled WGS sequence"/>
</dbReference>